<organism evidence="2 3">
    <name type="scientific">Novipirellula artificiosorum</name>
    <dbReference type="NCBI Taxonomy" id="2528016"/>
    <lineage>
        <taxon>Bacteria</taxon>
        <taxon>Pseudomonadati</taxon>
        <taxon>Planctomycetota</taxon>
        <taxon>Planctomycetia</taxon>
        <taxon>Pirellulales</taxon>
        <taxon>Pirellulaceae</taxon>
        <taxon>Novipirellula</taxon>
    </lineage>
</organism>
<evidence type="ECO:0000313" key="3">
    <source>
        <dbReference type="Proteomes" id="UP000319143"/>
    </source>
</evidence>
<dbReference type="RefSeq" id="WP_146525230.1">
    <property type="nucleotide sequence ID" value="NZ_SJPV01000002.1"/>
</dbReference>
<dbReference type="EMBL" id="SJPV01000002">
    <property type="protein sequence ID" value="TWU40659.1"/>
    <property type="molecule type" value="Genomic_DNA"/>
</dbReference>
<evidence type="ECO:0000256" key="1">
    <source>
        <dbReference type="SAM" id="SignalP"/>
    </source>
</evidence>
<dbReference type="OrthoDB" id="9939708at2"/>
<name>A0A5C6E0H9_9BACT</name>
<proteinExistence type="predicted"/>
<dbReference type="Proteomes" id="UP000319143">
    <property type="component" value="Unassembled WGS sequence"/>
</dbReference>
<feature type="signal peptide" evidence="1">
    <location>
        <begin position="1"/>
        <end position="22"/>
    </location>
</feature>
<gene>
    <name evidence="2" type="ORF">Poly41_14940</name>
</gene>
<accession>A0A5C6E0H9</accession>
<evidence type="ECO:0008006" key="4">
    <source>
        <dbReference type="Google" id="ProtNLM"/>
    </source>
</evidence>
<reference evidence="2 3" key="1">
    <citation type="submission" date="2019-02" db="EMBL/GenBank/DDBJ databases">
        <title>Deep-cultivation of Planctomycetes and their phenomic and genomic characterization uncovers novel biology.</title>
        <authorList>
            <person name="Wiegand S."/>
            <person name="Jogler M."/>
            <person name="Boedeker C."/>
            <person name="Pinto D."/>
            <person name="Vollmers J."/>
            <person name="Rivas-Marin E."/>
            <person name="Kohn T."/>
            <person name="Peeters S.H."/>
            <person name="Heuer A."/>
            <person name="Rast P."/>
            <person name="Oberbeckmann S."/>
            <person name="Bunk B."/>
            <person name="Jeske O."/>
            <person name="Meyerdierks A."/>
            <person name="Storesund J.E."/>
            <person name="Kallscheuer N."/>
            <person name="Luecker S."/>
            <person name="Lage O.M."/>
            <person name="Pohl T."/>
            <person name="Merkel B.J."/>
            <person name="Hornburger P."/>
            <person name="Mueller R.-W."/>
            <person name="Bruemmer F."/>
            <person name="Labrenz M."/>
            <person name="Spormann A.M."/>
            <person name="Op Den Camp H."/>
            <person name="Overmann J."/>
            <person name="Amann R."/>
            <person name="Jetten M.S.M."/>
            <person name="Mascher T."/>
            <person name="Medema M.H."/>
            <person name="Devos D.P."/>
            <person name="Kaster A.-K."/>
            <person name="Ovreas L."/>
            <person name="Rohde M."/>
            <person name="Galperin M.Y."/>
            <person name="Jogler C."/>
        </authorList>
    </citation>
    <scope>NUCLEOTIDE SEQUENCE [LARGE SCALE GENOMIC DNA]</scope>
    <source>
        <strain evidence="2 3">Poly41</strain>
    </source>
</reference>
<keyword evidence="1" id="KW-0732">Signal</keyword>
<keyword evidence="3" id="KW-1185">Reference proteome</keyword>
<evidence type="ECO:0000313" key="2">
    <source>
        <dbReference type="EMBL" id="TWU40659.1"/>
    </source>
</evidence>
<feature type="chain" id="PRO_5023018420" description="Lipoprotein" evidence="1">
    <location>
        <begin position="23"/>
        <end position="105"/>
    </location>
</feature>
<protein>
    <recommendedName>
        <fullName evidence="4">Lipoprotein</fullName>
    </recommendedName>
</protein>
<dbReference type="PROSITE" id="PS51257">
    <property type="entry name" value="PROKAR_LIPOPROTEIN"/>
    <property type="match status" value="1"/>
</dbReference>
<sequence precursor="true">MKKNILTLLFTGLLFGCTSGQAQEIIVDSGYAGHVNYGAAPIVRSYSTPYQAYRAPLSQGYAAPAYSNYPAWNVRQPSQRGGFFSDLMTLERRKNAWLRRTFLGQ</sequence>
<dbReference type="AlphaFoldDB" id="A0A5C6E0H9"/>
<comment type="caution">
    <text evidence="2">The sequence shown here is derived from an EMBL/GenBank/DDBJ whole genome shotgun (WGS) entry which is preliminary data.</text>
</comment>